<comment type="caution">
    <text evidence="2">The sequence shown here is derived from an EMBL/GenBank/DDBJ whole genome shotgun (WGS) entry which is preliminary data.</text>
</comment>
<feature type="compositionally biased region" description="Low complexity" evidence="1">
    <location>
        <begin position="302"/>
        <end position="311"/>
    </location>
</feature>
<name>A0A1R3GEE6_COCAP</name>
<reference evidence="2 3" key="1">
    <citation type="submission" date="2013-09" db="EMBL/GenBank/DDBJ databases">
        <title>Corchorus capsularis genome sequencing.</title>
        <authorList>
            <person name="Alam M."/>
            <person name="Haque M.S."/>
            <person name="Islam M.S."/>
            <person name="Emdad E.M."/>
            <person name="Islam M.M."/>
            <person name="Ahmed B."/>
            <person name="Halim A."/>
            <person name="Hossen Q.M.M."/>
            <person name="Hossain M.Z."/>
            <person name="Ahmed R."/>
            <person name="Khan M.M."/>
            <person name="Islam R."/>
            <person name="Rashid M.M."/>
            <person name="Khan S.A."/>
            <person name="Rahman M.S."/>
            <person name="Alam M."/>
        </authorList>
    </citation>
    <scope>NUCLEOTIDE SEQUENCE [LARGE SCALE GENOMIC DNA]</scope>
    <source>
        <strain evidence="3">cv. CVL-1</strain>
        <tissue evidence="2">Whole seedling</tissue>
    </source>
</reference>
<evidence type="ECO:0000313" key="2">
    <source>
        <dbReference type="EMBL" id="OMO56370.1"/>
    </source>
</evidence>
<feature type="region of interest" description="Disordered" evidence="1">
    <location>
        <begin position="348"/>
        <end position="368"/>
    </location>
</feature>
<dbReference type="EMBL" id="AWWV01014510">
    <property type="protein sequence ID" value="OMO56370.1"/>
    <property type="molecule type" value="Genomic_DNA"/>
</dbReference>
<gene>
    <name evidence="2" type="ORF">CCACVL1_26591</name>
</gene>
<evidence type="ECO:0000256" key="1">
    <source>
        <dbReference type="SAM" id="MobiDB-lite"/>
    </source>
</evidence>
<dbReference type="Proteomes" id="UP000188268">
    <property type="component" value="Unassembled WGS sequence"/>
</dbReference>
<dbReference type="AlphaFoldDB" id="A0A1R3GEE6"/>
<feature type="region of interest" description="Disordered" evidence="1">
    <location>
        <begin position="278"/>
        <end position="330"/>
    </location>
</feature>
<accession>A0A1R3GEE6</accession>
<keyword evidence="3" id="KW-1185">Reference proteome</keyword>
<proteinExistence type="predicted"/>
<protein>
    <submittedName>
        <fullName evidence="2">Uncharacterized protein</fullName>
    </submittedName>
</protein>
<dbReference type="Gramene" id="OMO56370">
    <property type="protein sequence ID" value="OMO56370"/>
    <property type="gene ID" value="CCACVL1_26591"/>
</dbReference>
<organism evidence="2 3">
    <name type="scientific">Corchorus capsularis</name>
    <name type="common">Jute</name>
    <dbReference type="NCBI Taxonomy" id="210143"/>
    <lineage>
        <taxon>Eukaryota</taxon>
        <taxon>Viridiplantae</taxon>
        <taxon>Streptophyta</taxon>
        <taxon>Embryophyta</taxon>
        <taxon>Tracheophyta</taxon>
        <taxon>Spermatophyta</taxon>
        <taxon>Magnoliopsida</taxon>
        <taxon>eudicotyledons</taxon>
        <taxon>Gunneridae</taxon>
        <taxon>Pentapetalae</taxon>
        <taxon>rosids</taxon>
        <taxon>malvids</taxon>
        <taxon>Malvales</taxon>
        <taxon>Malvaceae</taxon>
        <taxon>Grewioideae</taxon>
        <taxon>Apeibeae</taxon>
        <taxon>Corchorus</taxon>
    </lineage>
</organism>
<dbReference type="OMA" id="ASPICQP"/>
<feature type="region of interest" description="Disordered" evidence="1">
    <location>
        <begin position="1"/>
        <end position="42"/>
    </location>
</feature>
<sequence>MEKKKKKQQKLATSSGQEPDSNDLLGKEDENQSKEALAAKNTITDSLSEEDLSSFNEQYQHNNILQWTCSKPTQNAAEQASLNPSPWQQVASLQPNSSNHLVHQSQPTLHLAQSNTPFWLQQRPSFPFPATFQPFTSITTVDGSWQPSAILGGTTSRSQQQVPICYHYGPYPGFPGPWDPSSCWGHGQQSQPSFNCTFPGAYGYFSSAPPPTPNCSVTFGESSQRGIIRPTVKLSQKHQQLWEAQSIENVQLWSVIGQLQSEVADYKSRLTKLEAQVSSLKLSPDDPNTRVDRTKRGRPKRSVVSVDVSASPDESHPRAKARKRAATKAQPEARVLVFDNVALSNLEDRQKTVRSSSSNQKDNDKQENSLLDGLLGMKIQIMRLKMLQQQQAQQKMKMKRKLWEMMMLPQEVKKKKKKRLKPKTIQ</sequence>
<evidence type="ECO:0000313" key="3">
    <source>
        <dbReference type="Proteomes" id="UP000188268"/>
    </source>
</evidence>
<dbReference type="OrthoDB" id="1913411at2759"/>
<feature type="region of interest" description="Disordered" evidence="1">
    <location>
        <begin position="75"/>
        <end position="107"/>
    </location>
</feature>
<feature type="compositionally biased region" description="Basic and acidic residues" evidence="1">
    <location>
        <begin position="283"/>
        <end position="294"/>
    </location>
</feature>